<dbReference type="Proteomes" id="UP000275408">
    <property type="component" value="Unassembled WGS sequence"/>
</dbReference>
<evidence type="ECO:0000313" key="1">
    <source>
        <dbReference type="EMBL" id="RMX42210.1"/>
    </source>
</evidence>
<proteinExistence type="predicted"/>
<reference evidence="1 2" key="1">
    <citation type="journal article" date="2018" name="Sci. Rep.">
        <title>Comparative analysis of the Pocillopora damicornis genome highlights role of immune system in coral evolution.</title>
        <authorList>
            <person name="Cunning R."/>
            <person name="Bay R.A."/>
            <person name="Gillette P."/>
            <person name="Baker A.C."/>
            <person name="Traylor-Knowles N."/>
        </authorList>
    </citation>
    <scope>NUCLEOTIDE SEQUENCE [LARGE SCALE GENOMIC DNA]</scope>
    <source>
        <strain evidence="1">RSMAS</strain>
        <tissue evidence="1">Whole animal</tissue>
    </source>
</reference>
<name>A0A3M6TLH2_POCDA</name>
<accession>A0A3M6TLH2</accession>
<dbReference type="EMBL" id="RCHS01003414">
    <property type="protein sequence ID" value="RMX42210.1"/>
    <property type="molecule type" value="Genomic_DNA"/>
</dbReference>
<comment type="caution">
    <text evidence="1">The sequence shown here is derived from an EMBL/GenBank/DDBJ whole genome shotgun (WGS) entry which is preliminary data.</text>
</comment>
<protein>
    <submittedName>
        <fullName evidence="1">Uncharacterized protein</fullName>
    </submittedName>
</protein>
<dbReference type="OrthoDB" id="5957937at2759"/>
<gene>
    <name evidence="1" type="ORF">pdam_00017323</name>
</gene>
<keyword evidence="2" id="KW-1185">Reference proteome</keyword>
<dbReference type="AlphaFoldDB" id="A0A3M6TLH2"/>
<evidence type="ECO:0000313" key="2">
    <source>
        <dbReference type="Proteomes" id="UP000275408"/>
    </source>
</evidence>
<feature type="non-terminal residue" evidence="1">
    <location>
        <position position="1"/>
    </location>
</feature>
<organism evidence="1 2">
    <name type="scientific">Pocillopora damicornis</name>
    <name type="common">Cauliflower coral</name>
    <name type="synonym">Millepora damicornis</name>
    <dbReference type="NCBI Taxonomy" id="46731"/>
    <lineage>
        <taxon>Eukaryota</taxon>
        <taxon>Metazoa</taxon>
        <taxon>Cnidaria</taxon>
        <taxon>Anthozoa</taxon>
        <taxon>Hexacorallia</taxon>
        <taxon>Scleractinia</taxon>
        <taxon>Astrocoeniina</taxon>
        <taxon>Pocilloporidae</taxon>
        <taxon>Pocillopora</taxon>
    </lineage>
</organism>
<sequence>RFQNKGVKNMADDQGNQDSLRQFVADECKAQATERSDVENPENVTLDAERMNNFYQRALRESERMSNEVTRSHMQRSELHKELGADMFKSWTQDHAQEVLSSERYELWSKEEEKAEEALKQLKNSSICEDESSDDASH</sequence>